<dbReference type="PROSITE" id="PS50850">
    <property type="entry name" value="MFS"/>
    <property type="match status" value="1"/>
</dbReference>
<sequence length="426" mass="44060">MDSGLDKACLEETPQRSPACASPRMGTGLTVLFATAVGVLVMCLSASQALIGEFGPSLGLSTAAASLVVTFTLLGYAAGLFLLVPLVDVVENRRLILGTMAACIAALGGAALAPGATLFIALSFIVGMTSTVVQMLVPTAAFLTPEARRGRVVGNIMSGIMLGLLLGRPLACLVAEWFGWRAYYGMSAVLVAVMALALARVLPRQRPAAGPRYGALIASLLALLREEPVLRRRASYQALLMGSFSVFWTAIALRLQAPPYNLGHDGVALYALAGAAGAVVAPLAGRAGDRGLTRRITFLGHGTAIVAMLLGGAVAGGSWSLDLMGLHLLPMLSLGFLVATALLLDSGVVADQAVGRRAINLLRPEARGRLNGLFTGIFFLGASAGALLEGPAWSWGGWAAVCWVGLGFALAALLLHAVEPRHARVD</sequence>
<gene>
    <name evidence="6" type="ORF">FRZ61_08010</name>
</gene>
<feature type="domain" description="Major facilitator superfamily (MFS) profile" evidence="5">
    <location>
        <begin position="24"/>
        <end position="423"/>
    </location>
</feature>
<dbReference type="SUPFAM" id="SSF103473">
    <property type="entry name" value="MFS general substrate transporter"/>
    <property type="match status" value="1"/>
</dbReference>
<keyword evidence="2 4" id="KW-1133">Transmembrane helix</keyword>
<feature type="transmembrane region" description="Helical" evidence="4">
    <location>
        <begin position="119"/>
        <end position="144"/>
    </location>
</feature>
<accession>A0A5J6MUA1</accession>
<reference evidence="6 7" key="1">
    <citation type="submission" date="2019-08" db="EMBL/GenBank/DDBJ databases">
        <title>Hyperibacter terrae gen. nov., sp. nov. and Hyperibacter viscosus sp. nov., two new members in the family Rhodospirillaceae isolated from the rhizosphere of Hypericum perforatum.</title>
        <authorList>
            <person name="Noviana Z."/>
        </authorList>
    </citation>
    <scope>NUCLEOTIDE SEQUENCE [LARGE SCALE GENOMIC DNA]</scope>
    <source>
        <strain evidence="6 7">R5959</strain>
    </source>
</reference>
<dbReference type="Pfam" id="PF07690">
    <property type="entry name" value="MFS_1"/>
    <property type="match status" value="1"/>
</dbReference>
<name>A0A5J6MUA1_9PROT</name>
<dbReference type="AlphaFoldDB" id="A0A5J6MUA1"/>
<dbReference type="GO" id="GO:0022857">
    <property type="term" value="F:transmembrane transporter activity"/>
    <property type="evidence" value="ECO:0007669"/>
    <property type="project" value="InterPro"/>
</dbReference>
<evidence type="ECO:0000313" key="6">
    <source>
        <dbReference type="EMBL" id="QEX20881.1"/>
    </source>
</evidence>
<feature type="transmembrane region" description="Helical" evidence="4">
    <location>
        <begin position="328"/>
        <end position="349"/>
    </location>
</feature>
<feature type="transmembrane region" description="Helical" evidence="4">
    <location>
        <begin position="184"/>
        <end position="202"/>
    </location>
</feature>
<dbReference type="CDD" id="cd17324">
    <property type="entry name" value="MFS_NepI_like"/>
    <property type="match status" value="1"/>
</dbReference>
<dbReference type="InterPro" id="IPR011701">
    <property type="entry name" value="MFS"/>
</dbReference>
<feature type="transmembrane region" description="Helical" evidence="4">
    <location>
        <begin position="234"/>
        <end position="255"/>
    </location>
</feature>
<evidence type="ECO:0000256" key="1">
    <source>
        <dbReference type="ARBA" id="ARBA00022692"/>
    </source>
</evidence>
<dbReference type="PANTHER" id="PTHR42910:SF1">
    <property type="entry name" value="MAJOR FACILITATOR SUPERFAMILY (MFS) PROFILE DOMAIN-CONTAINING PROTEIN"/>
    <property type="match status" value="1"/>
</dbReference>
<dbReference type="Gene3D" id="1.20.1250.20">
    <property type="entry name" value="MFS general substrate transporter like domains"/>
    <property type="match status" value="1"/>
</dbReference>
<feature type="transmembrane region" description="Helical" evidence="4">
    <location>
        <begin position="63"/>
        <end position="83"/>
    </location>
</feature>
<dbReference type="PANTHER" id="PTHR42910">
    <property type="entry name" value="TRANSPORTER SCO4007-RELATED"/>
    <property type="match status" value="1"/>
</dbReference>
<keyword evidence="3 4" id="KW-0472">Membrane</keyword>
<dbReference type="InterPro" id="IPR036259">
    <property type="entry name" value="MFS_trans_sf"/>
</dbReference>
<dbReference type="RefSeq" id="WP_225309099.1">
    <property type="nucleotide sequence ID" value="NZ_CP042582.1"/>
</dbReference>
<feature type="transmembrane region" description="Helical" evidence="4">
    <location>
        <begin position="156"/>
        <end position="178"/>
    </location>
</feature>
<dbReference type="KEGG" id="hadh:FRZ61_08010"/>
<dbReference type="EMBL" id="CP042582">
    <property type="protein sequence ID" value="QEX20881.1"/>
    <property type="molecule type" value="Genomic_DNA"/>
</dbReference>
<feature type="transmembrane region" description="Helical" evidence="4">
    <location>
        <begin position="370"/>
        <end position="388"/>
    </location>
</feature>
<feature type="transmembrane region" description="Helical" evidence="4">
    <location>
        <begin position="31"/>
        <end position="51"/>
    </location>
</feature>
<dbReference type="Proteomes" id="UP000325797">
    <property type="component" value="Chromosome"/>
</dbReference>
<feature type="transmembrane region" description="Helical" evidence="4">
    <location>
        <begin position="296"/>
        <end position="316"/>
    </location>
</feature>
<evidence type="ECO:0000256" key="2">
    <source>
        <dbReference type="ARBA" id="ARBA00022989"/>
    </source>
</evidence>
<feature type="transmembrane region" description="Helical" evidence="4">
    <location>
        <begin position="394"/>
        <end position="415"/>
    </location>
</feature>
<proteinExistence type="predicted"/>
<evidence type="ECO:0000256" key="3">
    <source>
        <dbReference type="ARBA" id="ARBA00023136"/>
    </source>
</evidence>
<dbReference type="InterPro" id="IPR020846">
    <property type="entry name" value="MFS_dom"/>
</dbReference>
<feature type="transmembrane region" description="Helical" evidence="4">
    <location>
        <begin position="95"/>
        <end position="113"/>
    </location>
</feature>
<evidence type="ECO:0000259" key="5">
    <source>
        <dbReference type="PROSITE" id="PS50850"/>
    </source>
</evidence>
<keyword evidence="1 4" id="KW-0812">Transmembrane</keyword>
<evidence type="ECO:0000313" key="7">
    <source>
        <dbReference type="Proteomes" id="UP000325797"/>
    </source>
</evidence>
<feature type="transmembrane region" description="Helical" evidence="4">
    <location>
        <begin position="267"/>
        <end position="284"/>
    </location>
</feature>
<organism evidence="6 7">
    <name type="scientific">Hypericibacter adhaerens</name>
    <dbReference type="NCBI Taxonomy" id="2602016"/>
    <lineage>
        <taxon>Bacteria</taxon>
        <taxon>Pseudomonadati</taxon>
        <taxon>Pseudomonadota</taxon>
        <taxon>Alphaproteobacteria</taxon>
        <taxon>Rhodospirillales</taxon>
        <taxon>Dongiaceae</taxon>
        <taxon>Hypericibacter</taxon>
    </lineage>
</organism>
<evidence type="ECO:0000256" key="4">
    <source>
        <dbReference type="SAM" id="Phobius"/>
    </source>
</evidence>
<keyword evidence="7" id="KW-1185">Reference proteome</keyword>
<protein>
    <submittedName>
        <fullName evidence="6">MFS transporter</fullName>
    </submittedName>
</protein>